<name>A0AAW8NY62_9HYPH</name>
<keyword evidence="2" id="KW-0762">Sugar transport</keyword>
<dbReference type="InterPro" id="IPR003439">
    <property type="entry name" value="ABC_transporter-like_ATP-bd"/>
</dbReference>
<keyword evidence="4" id="KW-0547">Nucleotide-binding</keyword>
<gene>
    <name evidence="8" type="ORF">RJJ37_09160</name>
</gene>
<keyword evidence="1" id="KW-0813">Transport</keyword>
<dbReference type="CDD" id="cd03215">
    <property type="entry name" value="ABC_Carb_Monos_II"/>
    <property type="match status" value="1"/>
</dbReference>
<sequence length="500" mass="53791">MSETSKNVITVRGLTKSYGATSVLKGVDFSVARGEVHALLGGNGAGKSTMIKIITGAASRNDGEIRFFDSKGSERSEAEGRAKVAVVHQELALLPHLTVAENIALPHHRSGAALFRRAAAAGQAYDALRMIDQDFAAKSLYRLVGSLSLHEGQMVEIARALSSGAELILLDEPTANLTTLETERLFAVLRRLTRDTGLSVVFVSHRMKEIRQIANVCTIIRDGRTVVDRQPMEELTDAGIIEKMGQVAASHAPERALRPDYRSDASSATDTIAIEEAGFRLELLPGTVLGVAGAPAGPAALIEALTGAARKKRWTVARAGWPDQLRSPRKAARLGAGYVTGDRAYKGVLHSLPIIDNVMASRRVIRGALLAGGSEGGECLDLLKALKVKAASVWDLPSTLSGGTQQKLLLARWLGLPSRLLVLEEPTRGVDIGTKREIYQLIRQMATSGTVIVWWSTENVELLEVCDRVIAFDTEGRCAGVMERDDFSEEKLVTLTGMAA</sequence>
<dbReference type="InterPro" id="IPR003593">
    <property type="entry name" value="AAA+_ATPase"/>
</dbReference>
<feature type="domain" description="ABC transporter" evidence="7">
    <location>
        <begin position="9"/>
        <end position="247"/>
    </location>
</feature>
<evidence type="ECO:0000313" key="8">
    <source>
        <dbReference type="EMBL" id="MDR9759804.1"/>
    </source>
</evidence>
<dbReference type="Pfam" id="PF00005">
    <property type="entry name" value="ABC_tran"/>
    <property type="match status" value="1"/>
</dbReference>
<keyword evidence="3" id="KW-0677">Repeat</keyword>
<evidence type="ECO:0000256" key="5">
    <source>
        <dbReference type="ARBA" id="ARBA00022840"/>
    </source>
</evidence>
<dbReference type="CDD" id="cd03216">
    <property type="entry name" value="ABC_Carb_Monos_I"/>
    <property type="match status" value="1"/>
</dbReference>
<evidence type="ECO:0000259" key="7">
    <source>
        <dbReference type="PROSITE" id="PS50893"/>
    </source>
</evidence>
<dbReference type="PROSITE" id="PS50893">
    <property type="entry name" value="ABC_TRANSPORTER_2"/>
    <property type="match status" value="2"/>
</dbReference>
<keyword evidence="6" id="KW-0472">Membrane</keyword>
<dbReference type="RefSeq" id="WP_310807302.1">
    <property type="nucleotide sequence ID" value="NZ_JAVLSH010000003.1"/>
</dbReference>
<evidence type="ECO:0000256" key="6">
    <source>
        <dbReference type="ARBA" id="ARBA00023136"/>
    </source>
</evidence>
<reference evidence="9" key="1">
    <citation type="submission" date="2023-07" db="EMBL/GenBank/DDBJ databases">
        <title>Genomic characterization of faba bean (Vicia faba) microsymbionts in Mexican soils.</title>
        <authorList>
            <person name="Rivera Orduna F.N."/>
            <person name="Guevara-Luna J."/>
            <person name="Yan J."/>
            <person name="Arroyo-Herrera I."/>
            <person name="Li Y."/>
            <person name="Vasquez-Murrieta M.S."/>
            <person name="Wang E.T."/>
        </authorList>
    </citation>
    <scope>NUCLEOTIDE SEQUENCE [LARGE SCALE GENOMIC DNA]</scope>
    <source>
        <strain evidence="9">CH6</strain>
    </source>
</reference>
<evidence type="ECO:0000256" key="3">
    <source>
        <dbReference type="ARBA" id="ARBA00022737"/>
    </source>
</evidence>
<dbReference type="Gene3D" id="3.40.50.300">
    <property type="entry name" value="P-loop containing nucleotide triphosphate hydrolases"/>
    <property type="match status" value="2"/>
</dbReference>
<keyword evidence="9" id="KW-1185">Reference proteome</keyword>
<comment type="caution">
    <text evidence="8">The sequence shown here is derived from an EMBL/GenBank/DDBJ whole genome shotgun (WGS) entry which is preliminary data.</text>
</comment>
<proteinExistence type="predicted"/>
<evidence type="ECO:0000256" key="1">
    <source>
        <dbReference type="ARBA" id="ARBA00022448"/>
    </source>
</evidence>
<keyword evidence="5 8" id="KW-0067">ATP-binding</keyword>
<dbReference type="PANTHER" id="PTHR43790">
    <property type="entry name" value="CARBOHYDRATE TRANSPORT ATP-BINDING PROTEIN MG119-RELATED"/>
    <property type="match status" value="1"/>
</dbReference>
<evidence type="ECO:0000313" key="9">
    <source>
        <dbReference type="Proteomes" id="UP001269402"/>
    </source>
</evidence>
<dbReference type="SMART" id="SM00382">
    <property type="entry name" value="AAA"/>
    <property type="match status" value="1"/>
</dbReference>
<dbReference type="AlphaFoldDB" id="A0AAW8NY62"/>
<evidence type="ECO:0000256" key="4">
    <source>
        <dbReference type="ARBA" id="ARBA00022741"/>
    </source>
</evidence>
<dbReference type="GO" id="GO:0005524">
    <property type="term" value="F:ATP binding"/>
    <property type="evidence" value="ECO:0007669"/>
    <property type="project" value="UniProtKB-KW"/>
</dbReference>
<feature type="domain" description="ABC transporter" evidence="7">
    <location>
        <begin position="261"/>
        <end position="499"/>
    </location>
</feature>
<dbReference type="GO" id="GO:0016887">
    <property type="term" value="F:ATP hydrolysis activity"/>
    <property type="evidence" value="ECO:0007669"/>
    <property type="project" value="InterPro"/>
</dbReference>
<organism evidence="8 9">
    <name type="scientific">Rhizobium redzepovicii</name>
    <dbReference type="NCBI Taxonomy" id="2867518"/>
    <lineage>
        <taxon>Bacteria</taxon>
        <taxon>Pseudomonadati</taxon>
        <taxon>Pseudomonadota</taxon>
        <taxon>Alphaproteobacteria</taxon>
        <taxon>Hyphomicrobiales</taxon>
        <taxon>Rhizobiaceae</taxon>
        <taxon>Rhizobium/Agrobacterium group</taxon>
        <taxon>Rhizobium</taxon>
    </lineage>
</organism>
<accession>A0AAW8NY62</accession>
<dbReference type="EMBL" id="JAVLSH010000003">
    <property type="protein sequence ID" value="MDR9759804.1"/>
    <property type="molecule type" value="Genomic_DNA"/>
</dbReference>
<dbReference type="SUPFAM" id="SSF52540">
    <property type="entry name" value="P-loop containing nucleoside triphosphate hydrolases"/>
    <property type="match status" value="2"/>
</dbReference>
<dbReference type="PANTHER" id="PTHR43790:SF9">
    <property type="entry name" value="GALACTOFURANOSE TRANSPORTER ATP-BINDING PROTEIN YTFR"/>
    <property type="match status" value="1"/>
</dbReference>
<protein>
    <submittedName>
        <fullName evidence="8">Sugar ABC transporter ATP-binding protein</fullName>
    </submittedName>
</protein>
<dbReference type="InterPro" id="IPR050107">
    <property type="entry name" value="ABC_carbohydrate_import_ATPase"/>
</dbReference>
<dbReference type="Proteomes" id="UP001269402">
    <property type="component" value="Unassembled WGS sequence"/>
</dbReference>
<dbReference type="InterPro" id="IPR027417">
    <property type="entry name" value="P-loop_NTPase"/>
</dbReference>
<evidence type="ECO:0000256" key="2">
    <source>
        <dbReference type="ARBA" id="ARBA00022597"/>
    </source>
</evidence>